<organism evidence="1 2">
    <name type="scientific">Dreissena polymorpha</name>
    <name type="common">Zebra mussel</name>
    <name type="synonym">Mytilus polymorpha</name>
    <dbReference type="NCBI Taxonomy" id="45954"/>
    <lineage>
        <taxon>Eukaryota</taxon>
        <taxon>Metazoa</taxon>
        <taxon>Spiralia</taxon>
        <taxon>Lophotrochozoa</taxon>
        <taxon>Mollusca</taxon>
        <taxon>Bivalvia</taxon>
        <taxon>Autobranchia</taxon>
        <taxon>Heteroconchia</taxon>
        <taxon>Euheterodonta</taxon>
        <taxon>Imparidentia</taxon>
        <taxon>Neoheterodontei</taxon>
        <taxon>Myida</taxon>
        <taxon>Dreissenoidea</taxon>
        <taxon>Dreissenidae</taxon>
        <taxon>Dreissena</taxon>
    </lineage>
</organism>
<keyword evidence="2" id="KW-1185">Reference proteome</keyword>
<name>A0A9D4GNQ4_DREPO</name>
<dbReference type="EMBL" id="JAIWYP010000005">
    <property type="protein sequence ID" value="KAH3820345.1"/>
    <property type="molecule type" value="Genomic_DNA"/>
</dbReference>
<comment type="caution">
    <text evidence="1">The sequence shown here is derived from an EMBL/GenBank/DDBJ whole genome shotgun (WGS) entry which is preliminary data.</text>
</comment>
<gene>
    <name evidence="1" type="ORF">DPMN_122091</name>
</gene>
<evidence type="ECO:0000313" key="1">
    <source>
        <dbReference type="EMBL" id="KAH3820345.1"/>
    </source>
</evidence>
<dbReference type="AlphaFoldDB" id="A0A9D4GNQ4"/>
<sequence length="91" mass="9810">MLLNCQRTAQRIFPCRDNVTCTVLLRSTNTSTAHAQDVAVHVLTPSYVGFGQLIDAVDANVTVTTDPATGITFKVSLGCVNYSLNYSTSKL</sequence>
<proteinExistence type="predicted"/>
<reference evidence="1" key="2">
    <citation type="submission" date="2020-11" db="EMBL/GenBank/DDBJ databases">
        <authorList>
            <person name="McCartney M.A."/>
            <person name="Auch B."/>
            <person name="Kono T."/>
            <person name="Mallez S."/>
            <person name="Becker A."/>
            <person name="Gohl D.M."/>
            <person name="Silverstein K.A.T."/>
            <person name="Koren S."/>
            <person name="Bechman K.B."/>
            <person name="Herman A."/>
            <person name="Abrahante J.E."/>
            <person name="Garbe J."/>
        </authorList>
    </citation>
    <scope>NUCLEOTIDE SEQUENCE</scope>
    <source>
        <strain evidence="1">Duluth1</strain>
        <tissue evidence="1">Whole animal</tissue>
    </source>
</reference>
<evidence type="ECO:0000313" key="2">
    <source>
        <dbReference type="Proteomes" id="UP000828390"/>
    </source>
</evidence>
<reference evidence="1" key="1">
    <citation type="journal article" date="2019" name="bioRxiv">
        <title>The Genome of the Zebra Mussel, Dreissena polymorpha: A Resource for Invasive Species Research.</title>
        <authorList>
            <person name="McCartney M.A."/>
            <person name="Auch B."/>
            <person name="Kono T."/>
            <person name="Mallez S."/>
            <person name="Zhang Y."/>
            <person name="Obille A."/>
            <person name="Becker A."/>
            <person name="Abrahante J.E."/>
            <person name="Garbe J."/>
            <person name="Badalamenti J.P."/>
            <person name="Herman A."/>
            <person name="Mangelson H."/>
            <person name="Liachko I."/>
            <person name="Sullivan S."/>
            <person name="Sone E.D."/>
            <person name="Koren S."/>
            <person name="Silverstein K.A.T."/>
            <person name="Beckman K.B."/>
            <person name="Gohl D.M."/>
        </authorList>
    </citation>
    <scope>NUCLEOTIDE SEQUENCE</scope>
    <source>
        <strain evidence="1">Duluth1</strain>
        <tissue evidence="1">Whole animal</tissue>
    </source>
</reference>
<protein>
    <submittedName>
        <fullName evidence="1">Uncharacterized protein</fullName>
    </submittedName>
</protein>
<dbReference type="Proteomes" id="UP000828390">
    <property type="component" value="Unassembled WGS sequence"/>
</dbReference>
<accession>A0A9D4GNQ4</accession>